<evidence type="ECO:0000313" key="3">
    <source>
        <dbReference type="Proteomes" id="UP000606870"/>
    </source>
</evidence>
<reference evidence="2 3" key="1">
    <citation type="submission" date="2020-08" db="EMBL/GenBank/DDBJ databases">
        <authorList>
            <person name="Liu C."/>
            <person name="Sun Q."/>
        </authorList>
    </citation>
    <scope>NUCLEOTIDE SEQUENCE [LARGE SCALE GENOMIC DNA]</scope>
    <source>
        <strain evidence="2 3">NSJ-59</strain>
    </source>
</reference>
<dbReference type="EMBL" id="JACOGK010000005">
    <property type="protein sequence ID" value="MBC3536184.1"/>
    <property type="molecule type" value="Genomic_DNA"/>
</dbReference>
<keyword evidence="1" id="KW-1133">Transmembrane helix</keyword>
<accession>A0ABR6VHR0</accession>
<dbReference type="Proteomes" id="UP000606870">
    <property type="component" value="Unassembled WGS sequence"/>
</dbReference>
<protein>
    <recommendedName>
        <fullName evidence="4">Prepilin-type N-terminal cleavage/methylation domain-containing protein</fullName>
    </recommendedName>
</protein>
<keyword evidence="1" id="KW-0812">Transmembrane</keyword>
<keyword evidence="3" id="KW-1185">Reference proteome</keyword>
<name>A0ABR6VHR0_9FIRM</name>
<keyword evidence="1" id="KW-0472">Membrane</keyword>
<evidence type="ECO:0000256" key="1">
    <source>
        <dbReference type="SAM" id="Phobius"/>
    </source>
</evidence>
<evidence type="ECO:0008006" key="4">
    <source>
        <dbReference type="Google" id="ProtNLM"/>
    </source>
</evidence>
<sequence>MADLFSLRARKRNGFIALELCIVTVLVFTLAATVMLPRAWQNDRHKLDVLVDELALDLNAVRQYAIGNHLGEIDIWSIVVQDGEYRIMHNYRIEKRTYFGNNRIVTESKERKDFSFDEAGRPSGPDMRITFKLADDTYKKTIVIAAQTGRIRIEKA</sequence>
<dbReference type="RefSeq" id="WP_186502342.1">
    <property type="nucleotide sequence ID" value="NZ_JACOGK010000005.1"/>
</dbReference>
<comment type="caution">
    <text evidence="2">The sequence shown here is derived from an EMBL/GenBank/DDBJ whole genome shotgun (WGS) entry which is preliminary data.</text>
</comment>
<organism evidence="2 3">
    <name type="scientific">Megasphaera hominis</name>
    <dbReference type="NCBI Taxonomy" id="159836"/>
    <lineage>
        <taxon>Bacteria</taxon>
        <taxon>Bacillati</taxon>
        <taxon>Bacillota</taxon>
        <taxon>Negativicutes</taxon>
        <taxon>Veillonellales</taxon>
        <taxon>Veillonellaceae</taxon>
        <taxon>Megasphaera</taxon>
    </lineage>
</organism>
<gene>
    <name evidence="2" type="ORF">H8J70_02775</name>
</gene>
<evidence type="ECO:0000313" key="2">
    <source>
        <dbReference type="EMBL" id="MBC3536184.1"/>
    </source>
</evidence>
<proteinExistence type="predicted"/>
<feature type="transmembrane region" description="Helical" evidence="1">
    <location>
        <begin position="15"/>
        <end position="36"/>
    </location>
</feature>